<dbReference type="EMBL" id="SPHZ02000009">
    <property type="protein sequence ID" value="KAF0900761.1"/>
    <property type="molecule type" value="Genomic_DNA"/>
</dbReference>
<reference evidence="2 3" key="1">
    <citation type="submission" date="2019-11" db="EMBL/GenBank/DDBJ databases">
        <title>Whole genome sequence of Oryza granulata.</title>
        <authorList>
            <person name="Li W."/>
        </authorList>
    </citation>
    <scope>NUCLEOTIDE SEQUENCE [LARGE SCALE GENOMIC DNA]</scope>
    <source>
        <strain evidence="3">cv. Menghai</strain>
        <tissue evidence="2">Leaf</tissue>
    </source>
</reference>
<evidence type="ECO:0000313" key="2">
    <source>
        <dbReference type="EMBL" id="KAF0900761.1"/>
    </source>
</evidence>
<dbReference type="AlphaFoldDB" id="A0A6G1CL05"/>
<accession>A0A6G1CL05</accession>
<name>A0A6G1CL05_9ORYZ</name>
<sequence>MTETGAGAVTLRWQSGSARASQHDSNLVAKDRRRRLRGRKEEIGETTAYRSGVSREPGAGTRGKWKLRL</sequence>
<feature type="region of interest" description="Disordered" evidence="1">
    <location>
        <begin position="48"/>
        <end position="69"/>
    </location>
</feature>
<keyword evidence="3" id="KW-1185">Reference proteome</keyword>
<dbReference type="Proteomes" id="UP000479710">
    <property type="component" value="Unassembled WGS sequence"/>
</dbReference>
<gene>
    <name evidence="2" type="ORF">E2562_035051</name>
</gene>
<evidence type="ECO:0000256" key="1">
    <source>
        <dbReference type="SAM" id="MobiDB-lite"/>
    </source>
</evidence>
<comment type="caution">
    <text evidence="2">The sequence shown here is derived from an EMBL/GenBank/DDBJ whole genome shotgun (WGS) entry which is preliminary data.</text>
</comment>
<proteinExistence type="predicted"/>
<evidence type="ECO:0000313" key="3">
    <source>
        <dbReference type="Proteomes" id="UP000479710"/>
    </source>
</evidence>
<protein>
    <submittedName>
        <fullName evidence="2">Uncharacterized protein</fullName>
    </submittedName>
</protein>
<organism evidence="2 3">
    <name type="scientific">Oryza meyeriana var. granulata</name>
    <dbReference type="NCBI Taxonomy" id="110450"/>
    <lineage>
        <taxon>Eukaryota</taxon>
        <taxon>Viridiplantae</taxon>
        <taxon>Streptophyta</taxon>
        <taxon>Embryophyta</taxon>
        <taxon>Tracheophyta</taxon>
        <taxon>Spermatophyta</taxon>
        <taxon>Magnoliopsida</taxon>
        <taxon>Liliopsida</taxon>
        <taxon>Poales</taxon>
        <taxon>Poaceae</taxon>
        <taxon>BOP clade</taxon>
        <taxon>Oryzoideae</taxon>
        <taxon>Oryzeae</taxon>
        <taxon>Oryzinae</taxon>
        <taxon>Oryza</taxon>
        <taxon>Oryza meyeriana</taxon>
    </lineage>
</organism>